<organism evidence="8 9">
    <name type="scientific">Malassezia yamatoensis</name>
    <dbReference type="NCBI Taxonomy" id="253288"/>
    <lineage>
        <taxon>Eukaryota</taxon>
        <taxon>Fungi</taxon>
        <taxon>Dikarya</taxon>
        <taxon>Basidiomycota</taxon>
        <taxon>Ustilaginomycotina</taxon>
        <taxon>Malasseziomycetes</taxon>
        <taxon>Malasseziales</taxon>
        <taxon>Malasseziaceae</taxon>
        <taxon>Malassezia</taxon>
    </lineage>
</organism>
<dbReference type="AlphaFoldDB" id="A0AAJ6CGK2"/>
<gene>
    <name evidence="8" type="ORF">MYAM1_001061</name>
</gene>
<dbReference type="SUPFAM" id="SSF56112">
    <property type="entry name" value="Protein kinase-like (PK-like)"/>
    <property type="match status" value="1"/>
</dbReference>
<dbReference type="GO" id="GO:0051754">
    <property type="term" value="P:meiotic sister chromatid cohesion, centromeric"/>
    <property type="evidence" value="ECO:0007669"/>
    <property type="project" value="TreeGrafter"/>
</dbReference>
<feature type="region of interest" description="Disordered" evidence="5">
    <location>
        <begin position="419"/>
        <end position="452"/>
    </location>
</feature>
<dbReference type="PROSITE" id="PS00108">
    <property type="entry name" value="PROTEIN_KINASE_ST"/>
    <property type="match status" value="1"/>
</dbReference>
<reference evidence="8 9" key="1">
    <citation type="submission" date="2023-03" db="EMBL/GenBank/DDBJ databases">
        <title>Mating type loci evolution in Malassezia.</title>
        <authorList>
            <person name="Coelho M.A."/>
        </authorList>
    </citation>
    <scope>NUCLEOTIDE SEQUENCE [LARGE SCALE GENOMIC DNA]</scope>
    <source>
        <strain evidence="8 9">CBS 9725</strain>
    </source>
</reference>
<keyword evidence="3" id="KW-0995">Kinetochore</keyword>
<feature type="region of interest" description="Disordered" evidence="5">
    <location>
        <begin position="1"/>
        <end position="83"/>
    </location>
</feature>
<comment type="subcellular location">
    <subcellularLocation>
        <location evidence="1">Chromosome</location>
        <location evidence="1">Centromere</location>
        <location evidence="1">Kinetochore</location>
    </subcellularLocation>
</comment>
<feature type="compositionally biased region" description="Basic residues" evidence="5">
    <location>
        <begin position="427"/>
        <end position="436"/>
    </location>
</feature>
<feature type="compositionally biased region" description="Acidic residues" evidence="5">
    <location>
        <begin position="534"/>
        <end position="556"/>
    </location>
</feature>
<evidence type="ECO:0000256" key="5">
    <source>
        <dbReference type="SAM" id="MobiDB-lite"/>
    </source>
</evidence>
<dbReference type="InterPro" id="IPR015661">
    <property type="entry name" value="Bub1/Mad3"/>
</dbReference>
<dbReference type="InterPro" id="IPR008271">
    <property type="entry name" value="Ser/Thr_kinase_AS"/>
</dbReference>
<keyword evidence="9" id="KW-1185">Reference proteome</keyword>
<dbReference type="InterPro" id="IPR011009">
    <property type="entry name" value="Kinase-like_dom_sf"/>
</dbReference>
<dbReference type="Pfam" id="PF00069">
    <property type="entry name" value="Pkinase"/>
    <property type="match status" value="1"/>
</dbReference>
<name>A0AAJ6CGK2_9BASI</name>
<evidence type="ECO:0000259" key="6">
    <source>
        <dbReference type="PROSITE" id="PS50011"/>
    </source>
</evidence>
<evidence type="ECO:0000313" key="8">
    <source>
        <dbReference type="EMBL" id="WFC98335.1"/>
    </source>
</evidence>
<protein>
    <submittedName>
        <fullName evidence="8">Non-specific serine/threonine protein kinase</fullName>
        <ecNumber evidence="8">2.7.11.1</ecNumber>
    </submittedName>
</protein>
<dbReference type="PROSITE" id="PS51489">
    <property type="entry name" value="BUB1_N"/>
    <property type="match status" value="1"/>
</dbReference>
<dbReference type="GO" id="GO:0007094">
    <property type="term" value="P:mitotic spindle assembly checkpoint signaling"/>
    <property type="evidence" value="ECO:0007669"/>
    <property type="project" value="InterPro"/>
</dbReference>
<keyword evidence="4" id="KW-0137">Centromere</keyword>
<dbReference type="FunFam" id="1.25.40.430:FF:000003">
    <property type="entry name" value="Checkpoint serine/threonine-protein kinase BUB1"/>
    <property type="match status" value="1"/>
</dbReference>
<evidence type="ECO:0000256" key="2">
    <source>
        <dbReference type="ARBA" id="ARBA00022454"/>
    </source>
</evidence>
<dbReference type="Gene3D" id="1.25.40.430">
    <property type="match status" value="1"/>
</dbReference>
<dbReference type="Pfam" id="PF08311">
    <property type="entry name" value="Mad3_BUB1_I"/>
    <property type="match status" value="1"/>
</dbReference>
<dbReference type="GO" id="GO:0005634">
    <property type="term" value="C:nucleus"/>
    <property type="evidence" value="ECO:0007669"/>
    <property type="project" value="TreeGrafter"/>
</dbReference>
<dbReference type="PANTHER" id="PTHR14030">
    <property type="entry name" value="MITOTIC CHECKPOINT SERINE/THREONINE-PROTEIN KINASE BUB1"/>
    <property type="match status" value="1"/>
</dbReference>
<dbReference type="PANTHER" id="PTHR14030:SF4">
    <property type="entry name" value="BUB1 KINASE, ISOFORM A-RELATED"/>
    <property type="match status" value="1"/>
</dbReference>
<feature type="compositionally biased region" description="Acidic residues" evidence="5">
    <location>
        <begin position="625"/>
        <end position="634"/>
    </location>
</feature>
<dbReference type="Gene3D" id="1.10.510.10">
    <property type="entry name" value="Transferase(Phosphotransferase) domain 1"/>
    <property type="match status" value="1"/>
</dbReference>
<dbReference type="EC" id="2.7.11.1" evidence="8"/>
<dbReference type="InterPro" id="IPR000719">
    <property type="entry name" value="Prot_kinase_dom"/>
</dbReference>
<feature type="region of interest" description="Disordered" evidence="5">
    <location>
        <begin position="574"/>
        <end position="650"/>
    </location>
</feature>
<feature type="region of interest" description="Disordered" evidence="5">
    <location>
        <begin position="531"/>
        <end position="559"/>
    </location>
</feature>
<dbReference type="PROSITE" id="PS50011">
    <property type="entry name" value="PROTEIN_KINASE_DOM"/>
    <property type="match status" value="1"/>
</dbReference>
<keyword evidence="8" id="KW-0808">Transferase</keyword>
<dbReference type="GO" id="GO:0004674">
    <property type="term" value="F:protein serine/threonine kinase activity"/>
    <property type="evidence" value="ECO:0007669"/>
    <property type="project" value="UniProtKB-KW"/>
</dbReference>
<sequence length="1123" mass="126419">MVGDEARRALGMQTPSRQSQEPGSASLKTPLRTPLRSSTDQTSTTPITPFELIEKQKENVQPRSRGRSAHALSTTFSMQHKERQDLLNQKRQEHERAITSVDNTESDDPLEAWCNYVKWCVDNYPSGKSAESGLVVLLERATRTFKDSEQYRNDSRYLRLWILYAQNTEVPRDVFQFLLANEIGTRLASLYEELASVLEAHGVYDEADSMYKLGIARRASPLDRLKRRYQEYQNRVLSLPECSSDETPTYAKALASAMARVGRSVLGTKTAHGESKPTNVLGHHQPISQAMRPNARTMNVYRDENDLPATQAHTPSGWDKLNSHQERRKENVHAPRSLKPIQNTTPRSQLQALEVFCDSDEDRSSPERKSPSKNIFQRAGSSNADRLRKTPFLFYTEEQRKPSHMPAANENKSAVLAEPVKSEKQHKSQSRVHAKSTKTSQPERHIAPLPDMYPGADIQRCLSEKHRPIQATHELCYEELQALRRNKHALDQKDAYAVLDQQQGRWLPERNRAPSPTLVTKAAILEVDSMFNGGDDEDEDDEQSSESSSDESDEEAIPVVNRRIYDENNENLQITAANQTPRSNALGNVSRKPFGQSSRTPLNNTSDKQNNVPSESSNPTSYVYESEEDTDEEQQPSSVMPLDANTENLSPGNHVVAQRYETFISTREPFQPLTPITERTEISRWTTTTSTDDSYAEVVTQPVESDADAIHLPSVSYTTEHLEPTGGLLHEPSKLGLSNPCSPADPDVLRALLENLAKPVSSMRGYIDLHKETSSHLTELNRAIKGRTRRSSVGSQTSDASAGLSVGDLELIVLRKIGEGGYGAVFLAQDINESVPFAGDDEPRYQDLPEEDVDLLEQSQYIALKVERPANPWEFFILSELRARLPASLHTSIVGVRKFARYSNESMLLLSYGAQGTLLELVNHARSAGVAAVPAAAGGSVGGVEEVLAIFFMINLLQIVEGMHSADIVHGDLKIDNCMIRAPLQFDEKDWPSSYDPTDPVWCSRGVMLIDFGRAIDLRCYPKEQTFLADWTPGSQDCVEMHEMRPWTYQADYYGLASIAYCLLFGKYMETTCFVGEDGRKTYKIQQPLRRYWQTDLWTRFFHTLLNPRHEARWPINQSLALF</sequence>
<feature type="region of interest" description="Disordered" evidence="5">
    <location>
        <begin position="307"/>
        <end position="383"/>
    </location>
</feature>
<dbReference type="Proteomes" id="UP001219567">
    <property type="component" value="Chromosome 1"/>
</dbReference>
<accession>A0AAJ6CGK2</accession>
<feature type="compositionally biased region" description="Polar residues" evidence="5">
    <location>
        <begin position="372"/>
        <end position="383"/>
    </location>
</feature>
<dbReference type="GO" id="GO:0000776">
    <property type="term" value="C:kinetochore"/>
    <property type="evidence" value="ECO:0007669"/>
    <property type="project" value="UniProtKB-KW"/>
</dbReference>
<dbReference type="GO" id="GO:0032991">
    <property type="term" value="C:protein-containing complex"/>
    <property type="evidence" value="ECO:0007669"/>
    <property type="project" value="UniProtKB-ARBA"/>
</dbReference>
<dbReference type="InterPro" id="IPR013212">
    <property type="entry name" value="Mad3/Bub1_I"/>
</dbReference>
<keyword evidence="2" id="KW-0158">Chromosome</keyword>
<feature type="compositionally biased region" description="Polar residues" evidence="5">
    <location>
        <begin position="595"/>
        <end position="623"/>
    </location>
</feature>
<keyword evidence="8" id="KW-0723">Serine/threonine-protein kinase</keyword>
<dbReference type="GO" id="GO:0005524">
    <property type="term" value="F:ATP binding"/>
    <property type="evidence" value="ECO:0007669"/>
    <property type="project" value="InterPro"/>
</dbReference>
<evidence type="ECO:0000256" key="4">
    <source>
        <dbReference type="ARBA" id="ARBA00023328"/>
    </source>
</evidence>
<feature type="domain" description="BUB1 N-terminal" evidence="7">
    <location>
        <begin position="92"/>
        <end position="256"/>
    </location>
</feature>
<feature type="domain" description="Protein kinase" evidence="6">
    <location>
        <begin position="811"/>
        <end position="1123"/>
    </location>
</feature>
<feature type="compositionally biased region" description="Polar residues" evidence="5">
    <location>
        <begin position="35"/>
        <end position="47"/>
    </location>
</feature>
<feature type="compositionally biased region" description="Polar residues" evidence="5">
    <location>
        <begin position="13"/>
        <end position="27"/>
    </location>
</feature>
<keyword evidence="8" id="KW-0418">Kinase</keyword>
<feature type="compositionally biased region" description="Polar residues" evidence="5">
    <location>
        <begin position="340"/>
        <end position="351"/>
    </location>
</feature>
<dbReference type="SMART" id="SM00777">
    <property type="entry name" value="Mad3_BUB1_I"/>
    <property type="match status" value="1"/>
</dbReference>
<evidence type="ECO:0000256" key="3">
    <source>
        <dbReference type="ARBA" id="ARBA00022838"/>
    </source>
</evidence>
<feature type="compositionally biased region" description="Basic and acidic residues" evidence="5">
    <location>
        <begin position="321"/>
        <end position="333"/>
    </location>
</feature>
<evidence type="ECO:0000259" key="7">
    <source>
        <dbReference type="PROSITE" id="PS51489"/>
    </source>
</evidence>
<proteinExistence type="predicted"/>
<feature type="compositionally biased region" description="Polar residues" evidence="5">
    <location>
        <begin position="574"/>
        <end position="587"/>
    </location>
</feature>
<dbReference type="SMART" id="SM00220">
    <property type="entry name" value="S_TKc"/>
    <property type="match status" value="1"/>
</dbReference>
<evidence type="ECO:0000313" key="9">
    <source>
        <dbReference type="Proteomes" id="UP001219567"/>
    </source>
</evidence>
<dbReference type="EMBL" id="CP119943">
    <property type="protein sequence ID" value="WFC98335.1"/>
    <property type="molecule type" value="Genomic_DNA"/>
</dbReference>
<evidence type="ECO:0000256" key="1">
    <source>
        <dbReference type="ARBA" id="ARBA00004629"/>
    </source>
</evidence>